<evidence type="ECO:0000313" key="4">
    <source>
        <dbReference type="EMBL" id="MET9844795.1"/>
    </source>
</evidence>
<dbReference type="PANTHER" id="PTHR43273">
    <property type="entry name" value="ANAEROBIC SULFATASE-MATURATING ENZYME HOMOLOG ASLB-RELATED"/>
    <property type="match status" value="1"/>
</dbReference>
<feature type="domain" description="4Fe4S-binding SPASM" evidence="3">
    <location>
        <begin position="128"/>
        <end position="187"/>
    </location>
</feature>
<keyword evidence="5" id="KW-1185">Reference proteome</keyword>
<evidence type="ECO:0000256" key="1">
    <source>
        <dbReference type="ARBA" id="ARBA00001966"/>
    </source>
</evidence>
<sequence length="283" mass="31878">MRWNALTTLHDANAGHGREIYAFLRDDCGAEHMQFIPIVERTTGNAVPLADEGWGVRAKHRSLYRQEGDRVTERSVTAEQYGRFLVDVFEDWVRRDVGRVYVQMFDVALADWCGEPPSLCVHSQTCGSALALEHNGDLYSCDHFVEPEHLLGNIGDRHLLDLVDSPRQRKFGQDKYDTLPRHCLDCDVRFACHGGCPKDRFDNAPDGESGLNHLCAGFKGFFRHVDRPMRTMAGLLRRGQAPALIMREYADADARRPHNAPCPCGGGRKWARCHGRPAAARQP</sequence>
<dbReference type="Pfam" id="PF13186">
    <property type="entry name" value="SPASM"/>
    <property type="match status" value="1"/>
</dbReference>
<evidence type="ECO:0000259" key="3">
    <source>
        <dbReference type="Pfam" id="PF13186"/>
    </source>
</evidence>
<evidence type="ECO:0000256" key="2">
    <source>
        <dbReference type="ARBA" id="ARBA00022485"/>
    </source>
</evidence>
<dbReference type="InterPro" id="IPR004027">
    <property type="entry name" value="SEC_C_motif"/>
</dbReference>
<dbReference type="InterPro" id="IPR013785">
    <property type="entry name" value="Aldolase_TIM"/>
</dbReference>
<dbReference type="NCBIfam" id="TIGR04085">
    <property type="entry name" value="rSAM_more_4Fe4S"/>
    <property type="match status" value="1"/>
</dbReference>
<dbReference type="InterPro" id="IPR023885">
    <property type="entry name" value="4Fe4S-binding_SPASM_dom"/>
</dbReference>
<dbReference type="Proteomes" id="UP001550210">
    <property type="component" value="Unassembled WGS sequence"/>
</dbReference>
<dbReference type="InterPro" id="IPR023867">
    <property type="entry name" value="Sulphatase_maturase_rSAM"/>
</dbReference>
<keyword evidence="2" id="KW-0479">Metal-binding</keyword>
<evidence type="ECO:0000313" key="5">
    <source>
        <dbReference type="Proteomes" id="UP001550210"/>
    </source>
</evidence>
<dbReference type="Gene3D" id="3.20.20.70">
    <property type="entry name" value="Aldolase class I"/>
    <property type="match status" value="1"/>
</dbReference>
<comment type="caution">
    <text evidence="4">The sequence shown here is derived from an EMBL/GenBank/DDBJ whole genome shotgun (WGS) entry which is preliminary data.</text>
</comment>
<dbReference type="Pfam" id="PF02810">
    <property type="entry name" value="SEC-C"/>
    <property type="match status" value="1"/>
</dbReference>
<dbReference type="SUPFAM" id="SSF102114">
    <property type="entry name" value="Radical SAM enzymes"/>
    <property type="match status" value="1"/>
</dbReference>
<proteinExistence type="predicted"/>
<dbReference type="PANTHER" id="PTHR43273:SF3">
    <property type="entry name" value="ANAEROBIC SULFATASE-MATURATING ENZYME HOMOLOG ASLB-RELATED"/>
    <property type="match status" value="1"/>
</dbReference>
<dbReference type="RefSeq" id="WP_355394951.1">
    <property type="nucleotide sequence ID" value="NZ_JBEXPZ010000010.1"/>
</dbReference>
<keyword evidence="2" id="KW-0411">Iron-sulfur</keyword>
<dbReference type="CDD" id="cd21120">
    <property type="entry name" value="SPASM_anSME"/>
    <property type="match status" value="1"/>
</dbReference>
<comment type="cofactor">
    <cofactor evidence="1">
        <name>[4Fe-4S] cluster</name>
        <dbReference type="ChEBI" id="CHEBI:49883"/>
    </cofactor>
</comment>
<protein>
    <submittedName>
        <fullName evidence="4">SPASM domain-containing protein</fullName>
    </submittedName>
</protein>
<gene>
    <name evidence="4" type="ORF">ABZZ21_09455</name>
</gene>
<dbReference type="EMBL" id="JBEXPZ010000010">
    <property type="protein sequence ID" value="MET9844795.1"/>
    <property type="molecule type" value="Genomic_DNA"/>
</dbReference>
<dbReference type="SUPFAM" id="SSF103642">
    <property type="entry name" value="Sec-C motif"/>
    <property type="match status" value="1"/>
</dbReference>
<dbReference type="InterPro" id="IPR047207">
    <property type="entry name" value="SPASM_anSME"/>
</dbReference>
<keyword evidence="2" id="KW-0004">4Fe-4S</keyword>
<name>A0ABV2UUM5_9ACTN</name>
<accession>A0ABV2UUM5</accession>
<organism evidence="4 5">
    <name type="scientific">Streptomyces ossamyceticus</name>
    <dbReference type="NCBI Taxonomy" id="249581"/>
    <lineage>
        <taxon>Bacteria</taxon>
        <taxon>Bacillati</taxon>
        <taxon>Actinomycetota</taxon>
        <taxon>Actinomycetes</taxon>
        <taxon>Kitasatosporales</taxon>
        <taxon>Streptomycetaceae</taxon>
        <taxon>Streptomyces</taxon>
    </lineage>
</organism>
<dbReference type="InterPro" id="IPR058240">
    <property type="entry name" value="rSAM_sf"/>
</dbReference>
<reference evidence="4 5" key="1">
    <citation type="submission" date="2024-06" db="EMBL/GenBank/DDBJ databases">
        <title>The Natural Products Discovery Center: Release of the First 8490 Sequenced Strains for Exploring Actinobacteria Biosynthetic Diversity.</title>
        <authorList>
            <person name="Kalkreuter E."/>
            <person name="Kautsar S.A."/>
            <person name="Yang D."/>
            <person name="Bader C.D."/>
            <person name="Teijaro C.N."/>
            <person name="Fluegel L."/>
            <person name="Davis C.M."/>
            <person name="Simpson J.R."/>
            <person name="Lauterbach L."/>
            <person name="Steele A.D."/>
            <person name="Gui C."/>
            <person name="Meng S."/>
            <person name="Li G."/>
            <person name="Viehrig K."/>
            <person name="Ye F."/>
            <person name="Su P."/>
            <person name="Kiefer A.F."/>
            <person name="Nichols A."/>
            <person name="Cepeda A.J."/>
            <person name="Yan W."/>
            <person name="Fan B."/>
            <person name="Jiang Y."/>
            <person name="Adhikari A."/>
            <person name="Zheng C.-J."/>
            <person name="Schuster L."/>
            <person name="Cowan T.M."/>
            <person name="Smanski M.J."/>
            <person name="Chevrette M.G."/>
            <person name="De Carvalho L.P.S."/>
            <person name="Shen B."/>
        </authorList>
    </citation>
    <scope>NUCLEOTIDE SEQUENCE [LARGE SCALE GENOMIC DNA]</scope>
    <source>
        <strain evidence="4 5">NPDC006434</strain>
    </source>
</reference>
<keyword evidence="2" id="KW-0408">Iron</keyword>